<dbReference type="GO" id="GO:0032153">
    <property type="term" value="C:cell division site"/>
    <property type="evidence" value="ECO:0007669"/>
    <property type="project" value="TreeGrafter"/>
</dbReference>
<name>A0A172YCK1_9GAMM</name>
<dbReference type="KEGG" id="haa:A5892_05460"/>
<keyword evidence="2" id="KW-0472">Membrane</keyword>
<feature type="domain" description="SPOR" evidence="3">
    <location>
        <begin position="179"/>
        <end position="259"/>
    </location>
</feature>
<organism evidence="4 5">
    <name type="scientific">Halotalea alkalilenta</name>
    <dbReference type="NCBI Taxonomy" id="376489"/>
    <lineage>
        <taxon>Bacteria</taxon>
        <taxon>Pseudomonadati</taxon>
        <taxon>Pseudomonadota</taxon>
        <taxon>Gammaproteobacteria</taxon>
        <taxon>Oceanospirillales</taxon>
        <taxon>Halomonadaceae</taxon>
        <taxon>Halotalea</taxon>
    </lineage>
</organism>
<evidence type="ECO:0000313" key="4">
    <source>
        <dbReference type="EMBL" id="ANF56979.1"/>
    </source>
</evidence>
<evidence type="ECO:0000259" key="3">
    <source>
        <dbReference type="PROSITE" id="PS51724"/>
    </source>
</evidence>
<feature type="region of interest" description="Disordered" evidence="1">
    <location>
        <begin position="131"/>
        <end position="181"/>
    </location>
</feature>
<feature type="region of interest" description="Disordered" evidence="1">
    <location>
        <begin position="1"/>
        <end position="33"/>
    </location>
</feature>
<dbReference type="SUPFAM" id="SSF110997">
    <property type="entry name" value="Sporulation related repeat"/>
    <property type="match status" value="1"/>
</dbReference>
<feature type="compositionally biased region" description="Low complexity" evidence="1">
    <location>
        <begin position="79"/>
        <end position="97"/>
    </location>
</feature>
<feature type="transmembrane region" description="Helical" evidence="2">
    <location>
        <begin position="36"/>
        <end position="55"/>
    </location>
</feature>
<dbReference type="InterPro" id="IPR007730">
    <property type="entry name" value="SPOR-like_dom"/>
</dbReference>
<dbReference type="Gene3D" id="3.30.70.1070">
    <property type="entry name" value="Sporulation related repeat"/>
    <property type="match status" value="1"/>
</dbReference>
<dbReference type="InterPro" id="IPR052521">
    <property type="entry name" value="Cell_div_SPOR-domain"/>
</dbReference>
<keyword evidence="2" id="KW-0812">Transmembrane</keyword>
<keyword evidence="2" id="KW-1133">Transmembrane helix</keyword>
<dbReference type="Proteomes" id="UP000077875">
    <property type="component" value="Chromosome"/>
</dbReference>
<dbReference type="GO" id="GO:0030428">
    <property type="term" value="C:cell septum"/>
    <property type="evidence" value="ECO:0007669"/>
    <property type="project" value="TreeGrafter"/>
</dbReference>
<dbReference type="GO" id="GO:0042834">
    <property type="term" value="F:peptidoglycan binding"/>
    <property type="evidence" value="ECO:0007669"/>
    <property type="project" value="InterPro"/>
</dbReference>
<keyword evidence="5" id="KW-1185">Reference proteome</keyword>
<dbReference type="AlphaFoldDB" id="A0A172YCK1"/>
<dbReference type="PROSITE" id="PS51724">
    <property type="entry name" value="SPOR"/>
    <property type="match status" value="1"/>
</dbReference>
<dbReference type="PANTHER" id="PTHR38687">
    <property type="entry name" value="CELL DIVISION PROTEIN DEDD-RELATED"/>
    <property type="match status" value="1"/>
</dbReference>
<feature type="region of interest" description="Disordered" evidence="1">
    <location>
        <begin position="58"/>
        <end position="114"/>
    </location>
</feature>
<dbReference type="GO" id="GO:0032506">
    <property type="term" value="P:cytokinetic process"/>
    <property type="evidence" value="ECO:0007669"/>
    <property type="project" value="TreeGrafter"/>
</dbReference>
<sequence>MPPRQNSASRRAQPRRTQGAKRGASKSSGGGMRIPGWLWAIGGIIAGFFIAKHFLANEPSDSQGGMAAIVTRPVPSEPQGQSAEQSQSDAQQSGQPSTPQAQQEGGEDPANNMPTFEFYTLLPESEVIAPSAPAAAPQAPPAATPSQSASREPAQPSTQTPPAAPSTPSTPSSSAPASAQGGASYMLQAASFRSQADANTMAGRFRDLGLVTQVSQVRTGDGTTWYRVQAGPYSDQAELARARGLMQARGVDPLMIRQR</sequence>
<accession>A0A172YCK1</accession>
<dbReference type="Pfam" id="PF05036">
    <property type="entry name" value="SPOR"/>
    <property type="match status" value="1"/>
</dbReference>
<reference evidence="4 5" key="1">
    <citation type="submission" date="2016-04" db="EMBL/GenBank/DDBJ databases">
        <title>Complete Genome Sequence of Halotalea alkalilenta IHB B 13600.</title>
        <authorList>
            <person name="Swarnkar M.K."/>
            <person name="Sharma A."/>
            <person name="Kaushal K."/>
            <person name="Soni R."/>
            <person name="Rana S."/>
            <person name="Singh A.K."/>
            <person name="Gulati A."/>
        </authorList>
    </citation>
    <scope>NUCLEOTIDE SEQUENCE [LARGE SCALE GENOMIC DNA]</scope>
    <source>
        <strain evidence="4 5">IHB B 13600</strain>
    </source>
</reference>
<dbReference type="InterPro" id="IPR036680">
    <property type="entry name" value="SPOR-like_sf"/>
</dbReference>
<dbReference type="RefSeq" id="WP_064121939.1">
    <property type="nucleotide sequence ID" value="NZ_CP015243.1"/>
</dbReference>
<evidence type="ECO:0000256" key="1">
    <source>
        <dbReference type="SAM" id="MobiDB-lite"/>
    </source>
</evidence>
<evidence type="ECO:0000256" key="2">
    <source>
        <dbReference type="SAM" id="Phobius"/>
    </source>
</evidence>
<protein>
    <recommendedName>
        <fullName evidence="3">SPOR domain-containing protein</fullName>
    </recommendedName>
</protein>
<dbReference type="PANTHER" id="PTHR38687:SF1">
    <property type="entry name" value="CELL DIVISION PROTEIN DEDD"/>
    <property type="match status" value="1"/>
</dbReference>
<feature type="compositionally biased region" description="Polar residues" evidence="1">
    <location>
        <begin position="1"/>
        <end position="10"/>
    </location>
</feature>
<evidence type="ECO:0000313" key="5">
    <source>
        <dbReference type="Proteomes" id="UP000077875"/>
    </source>
</evidence>
<dbReference type="STRING" id="376489.A5892_05460"/>
<dbReference type="EMBL" id="CP015243">
    <property type="protein sequence ID" value="ANF56979.1"/>
    <property type="molecule type" value="Genomic_DNA"/>
</dbReference>
<proteinExistence type="predicted"/>
<feature type="compositionally biased region" description="Low complexity" evidence="1">
    <location>
        <begin position="144"/>
        <end position="181"/>
    </location>
</feature>
<gene>
    <name evidence="4" type="ORF">A5892_05460</name>
</gene>